<proteinExistence type="predicted"/>
<evidence type="ECO:0000313" key="2">
    <source>
        <dbReference type="EMBL" id="KAH1039137.1"/>
    </source>
</evidence>
<dbReference type="Pfam" id="PF22936">
    <property type="entry name" value="Pol_BBD"/>
    <property type="match status" value="1"/>
</dbReference>
<accession>A0A9D3UEF6</accession>
<evidence type="ECO:0000259" key="1">
    <source>
        <dbReference type="Pfam" id="PF22936"/>
    </source>
</evidence>
<protein>
    <recommendedName>
        <fullName evidence="1">Retrovirus-related Pol polyprotein from transposon TNT 1-94-like beta-barrel domain-containing protein</fullName>
    </recommendedName>
</protein>
<dbReference type="OrthoDB" id="1736601at2759"/>
<gene>
    <name evidence="2" type="ORF">J1N35_040880</name>
</gene>
<name>A0A9D3UEF6_9ROSI</name>
<feature type="non-terminal residue" evidence="2">
    <location>
        <position position="1"/>
    </location>
</feature>
<dbReference type="EMBL" id="JAIQCV010000012">
    <property type="protein sequence ID" value="KAH1039137.1"/>
    <property type="molecule type" value="Genomic_DNA"/>
</dbReference>
<organism evidence="2 3">
    <name type="scientific">Gossypium stocksii</name>
    <dbReference type="NCBI Taxonomy" id="47602"/>
    <lineage>
        <taxon>Eukaryota</taxon>
        <taxon>Viridiplantae</taxon>
        <taxon>Streptophyta</taxon>
        <taxon>Embryophyta</taxon>
        <taxon>Tracheophyta</taxon>
        <taxon>Spermatophyta</taxon>
        <taxon>Magnoliopsida</taxon>
        <taxon>eudicotyledons</taxon>
        <taxon>Gunneridae</taxon>
        <taxon>Pentapetalae</taxon>
        <taxon>rosids</taxon>
        <taxon>malvids</taxon>
        <taxon>Malvales</taxon>
        <taxon>Malvaceae</taxon>
        <taxon>Malvoideae</taxon>
        <taxon>Gossypium</taxon>
    </lineage>
</organism>
<dbReference type="AlphaFoldDB" id="A0A9D3UEF6"/>
<dbReference type="InterPro" id="IPR054722">
    <property type="entry name" value="PolX-like_BBD"/>
</dbReference>
<dbReference type="Proteomes" id="UP000828251">
    <property type="component" value="Unassembled WGS sequence"/>
</dbReference>
<reference evidence="2 3" key="1">
    <citation type="journal article" date="2021" name="Plant Biotechnol. J.">
        <title>Multi-omics assisted identification of the key and species-specific regulatory components of drought-tolerant mechanisms in Gossypium stocksii.</title>
        <authorList>
            <person name="Yu D."/>
            <person name="Ke L."/>
            <person name="Zhang D."/>
            <person name="Wu Y."/>
            <person name="Sun Y."/>
            <person name="Mei J."/>
            <person name="Sun J."/>
            <person name="Sun Y."/>
        </authorList>
    </citation>
    <scope>NUCLEOTIDE SEQUENCE [LARGE SCALE GENOMIC DNA]</scope>
    <source>
        <strain evidence="3">cv. E1</strain>
        <tissue evidence="2">Leaf</tissue>
    </source>
</reference>
<comment type="caution">
    <text evidence="2">The sequence shown here is derived from an EMBL/GenBank/DDBJ whole genome shotgun (WGS) entry which is preliminary data.</text>
</comment>
<feature type="domain" description="Retrovirus-related Pol polyprotein from transposon TNT 1-94-like beta-barrel" evidence="1">
    <location>
        <begin position="3"/>
        <end position="59"/>
    </location>
</feature>
<evidence type="ECO:0000313" key="3">
    <source>
        <dbReference type="Proteomes" id="UP000828251"/>
    </source>
</evidence>
<sequence length="73" mass="8016">LAKGGIVRMGNGSPNKVTAIGTVQIRMHDETISTLSDVKHVPDLKKNLIFLGILDLKGCKITIDSSRIRVFKR</sequence>
<keyword evidence="3" id="KW-1185">Reference proteome</keyword>